<evidence type="ECO:0000256" key="3">
    <source>
        <dbReference type="PROSITE-ProRule" id="PRU00335"/>
    </source>
</evidence>
<dbReference type="InterPro" id="IPR036271">
    <property type="entry name" value="Tet_transcr_reg_TetR-rel_C_sf"/>
</dbReference>
<dbReference type="InterPro" id="IPR050624">
    <property type="entry name" value="HTH-type_Tx_Regulator"/>
</dbReference>
<dbReference type="SUPFAM" id="SSF46689">
    <property type="entry name" value="Homeodomain-like"/>
    <property type="match status" value="1"/>
</dbReference>
<dbReference type="InterPro" id="IPR023772">
    <property type="entry name" value="DNA-bd_HTH_TetR-type_CS"/>
</dbReference>
<keyword evidence="2 3" id="KW-0238">DNA-binding</keyword>
<evidence type="ECO:0000313" key="6">
    <source>
        <dbReference type="Proteomes" id="UP001518925"/>
    </source>
</evidence>
<accession>A0ABS2DJS3</accession>
<dbReference type="PROSITE" id="PS50977">
    <property type="entry name" value="HTH_TETR_2"/>
    <property type="match status" value="1"/>
</dbReference>
<dbReference type="Pfam" id="PF00440">
    <property type="entry name" value="TetR_N"/>
    <property type="match status" value="1"/>
</dbReference>
<keyword evidence="1" id="KW-0678">Repressor</keyword>
<dbReference type="EMBL" id="JAFELM010000034">
    <property type="protein sequence ID" value="MBM6618744.1"/>
    <property type="molecule type" value="Genomic_DNA"/>
</dbReference>
<sequence>MPPVVSDEYRARKRSEIIEHALICFAEKGFQAATIDDIVKHSKISKGSIYTYFKSKEEIYIALMNEKTVSSTERLIEELTKYDNAIEKISFIFDVYKMQAGRGTWMDTVKVHTEFYLHASRDPELRQLLIDRAETYYNSVIINIIEEGKKTGEITSKSNPDVLARLFWSIINGVGFQYSALEEQYPYEEVIEEAKEMFIASLK</sequence>
<dbReference type="PANTHER" id="PTHR43479:SF11">
    <property type="entry name" value="ACREF_ENVCD OPERON REPRESSOR-RELATED"/>
    <property type="match status" value="1"/>
</dbReference>
<dbReference type="Proteomes" id="UP001518925">
    <property type="component" value="Unassembled WGS sequence"/>
</dbReference>
<evidence type="ECO:0000313" key="5">
    <source>
        <dbReference type="EMBL" id="MBM6618744.1"/>
    </source>
</evidence>
<gene>
    <name evidence="5" type="ORF">JR050_13820</name>
</gene>
<dbReference type="RefSeq" id="WP_204204087.1">
    <property type="nucleotide sequence ID" value="NZ_JAFELM010000034.1"/>
</dbReference>
<comment type="caution">
    <text evidence="5">The sequence shown here is derived from an EMBL/GenBank/DDBJ whole genome shotgun (WGS) entry which is preliminary data.</text>
</comment>
<keyword evidence="6" id="KW-1185">Reference proteome</keyword>
<evidence type="ECO:0000256" key="1">
    <source>
        <dbReference type="ARBA" id="ARBA00022491"/>
    </source>
</evidence>
<dbReference type="Pfam" id="PF17922">
    <property type="entry name" value="TetR_C_17"/>
    <property type="match status" value="1"/>
</dbReference>
<evidence type="ECO:0000259" key="4">
    <source>
        <dbReference type="PROSITE" id="PS50977"/>
    </source>
</evidence>
<dbReference type="PROSITE" id="PS01081">
    <property type="entry name" value="HTH_TETR_1"/>
    <property type="match status" value="1"/>
</dbReference>
<evidence type="ECO:0000256" key="2">
    <source>
        <dbReference type="ARBA" id="ARBA00023125"/>
    </source>
</evidence>
<dbReference type="SUPFAM" id="SSF48498">
    <property type="entry name" value="Tetracyclin repressor-like, C-terminal domain"/>
    <property type="match status" value="1"/>
</dbReference>
<proteinExistence type="predicted"/>
<dbReference type="InterPro" id="IPR009057">
    <property type="entry name" value="Homeodomain-like_sf"/>
</dbReference>
<dbReference type="PRINTS" id="PR00455">
    <property type="entry name" value="HTHTETR"/>
</dbReference>
<dbReference type="Gene3D" id="1.10.357.10">
    <property type="entry name" value="Tetracycline Repressor, domain 2"/>
    <property type="match status" value="1"/>
</dbReference>
<feature type="DNA-binding region" description="H-T-H motif" evidence="3">
    <location>
        <begin position="34"/>
        <end position="53"/>
    </location>
</feature>
<dbReference type="PANTHER" id="PTHR43479">
    <property type="entry name" value="ACREF/ENVCD OPERON REPRESSOR-RELATED"/>
    <property type="match status" value="1"/>
</dbReference>
<dbReference type="Gene3D" id="1.10.10.60">
    <property type="entry name" value="Homeodomain-like"/>
    <property type="match status" value="1"/>
</dbReference>
<feature type="domain" description="HTH tetR-type" evidence="4">
    <location>
        <begin position="11"/>
        <end position="71"/>
    </location>
</feature>
<organism evidence="5 6">
    <name type="scientific">Bacillus suaedaesalsae</name>
    <dbReference type="NCBI Taxonomy" id="2810349"/>
    <lineage>
        <taxon>Bacteria</taxon>
        <taxon>Bacillati</taxon>
        <taxon>Bacillota</taxon>
        <taxon>Bacilli</taxon>
        <taxon>Bacillales</taxon>
        <taxon>Bacillaceae</taxon>
        <taxon>Bacillus</taxon>
    </lineage>
</organism>
<dbReference type="InterPro" id="IPR041612">
    <property type="entry name" value="YfiR_C"/>
</dbReference>
<protein>
    <submittedName>
        <fullName evidence="5">TetR/AcrR family transcriptional regulator</fullName>
    </submittedName>
</protein>
<name>A0ABS2DJS3_9BACI</name>
<reference evidence="5 6" key="1">
    <citation type="submission" date="2021-02" db="EMBL/GenBank/DDBJ databases">
        <title>Bacillus sp. RD4P76, an endophyte from a halophyte.</title>
        <authorList>
            <person name="Sun J.-Q."/>
        </authorList>
    </citation>
    <scope>NUCLEOTIDE SEQUENCE [LARGE SCALE GENOMIC DNA]</scope>
    <source>
        <strain evidence="5 6">RD4P76</strain>
    </source>
</reference>
<dbReference type="InterPro" id="IPR001647">
    <property type="entry name" value="HTH_TetR"/>
</dbReference>